<evidence type="ECO:0000313" key="4">
    <source>
        <dbReference type="Proteomes" id="UP000467841"/>
    </source>
</evidence>
<feature type="domain" description="Peptidase A1" evidence="2">
    <location>
        <begin position="140"/>
        <end position="192"/>
    </location>
</feature>
<dbReference type="OrthoDB" id="771136at2759"/>
<evidence type="ECO:0000313" key="3">
    <source>
        <dbReference type="EMBL" id="CAA7040899.1"/>
    </source>
</evidence>
<dbReference type="InterPro" id="IPR021109">
    <property type="entry name" value="Peptidase_aspartic_dom_sf"/>
</dbReference>
<dbReference type="PANTHER" id="PTHR13683:SF750">
    <property type="entry name" value="ASPARTYL PROTEASE AED1"/>
    <property type="match status" value="1"/>
</dbReference>
<dbReference type="PANTHER" id="PTHR13683">
    <property type="entry name" value="ASPARTYL PROTEASES"/>
    <property type="match status" value="1"/>
</dbReference>
<dbReference type="EMBL" id="CACVBM020001237">
    <property type="protein sequence ID" value="CAA7040899.1"/>
    <property type="molecule type" value="Genomic_DNA"/>
</dbReference>
<dbReference type="PROSITE" id="PS51767">
    <property type="entry name" value="PEPTIDASE_A1"/>
    <property type="match status" value="1"/>
</dbReference>
<protein>
    <recommendedName>
        <fullName evidence="2">Peptidase A1 domain-containing protein</fullName>
    </recommendedName>
</protein>
<dbReference type="InterPro" id="IPR001969">
    <property type="entry name" value="Aspartic_peptidase_AS"/>
</dbReference>
<evidence type="ECO:0000256" key="1">
    <source>
        <dbReference type="ARBA" id="ARBA00007447"/>
    </source>
</evidence>
<dbReference type="GO" id="GO:0004190">
    <property type="term" value="F:aspartic-type endopeptidase activity"/>
    <property type="evidence" value="ECO:0007669"/>
    <property type="project" value="InterPro"/>
</dbReference>
<comment type="similarity">
    <text evidence="1">Belongs to the peptidase A1 family.</text>
</comment>
<dbReference type="PROSITE" id="PS00141">
    <property type="entry name" value="ASP_PROTEASE"/>
    <property type="match status" value="1"/>
</dbReference>
<gene>
    <name evidence="3" type="ORF">MERR_LOCUS28134</name>
</gene>
<dbReference type="InterPro" id="IPR001461">
    <property type="entry name" value="Aspartic_peptidase_A1"/>
</dbReference>
<dbReference type="AlphaFoldDB" id="A0A6D2JNK2"/>
<organism evidence="3 4">
    <name type="scientific">Microthlaspi erraticum</name>
    <dbReference type="NCBI Taxonomy" id="1685480"/>
    <lineage>
        <taxon>Eukaryota</taxon>
        <taxon>Viridiplantae</taxon>
        <taxon>Streptophyta</taxon>
        <taxon>Embryophyta</taxon>
        <taxon>Tracheophyta</taxon>
        <taxon>Spermatophyta</taxon>
        <taxon>Magnoliopsida</taxon>
        <taxon>eudicotyledons</taxon>
        <taxon>Gunneridae</taxon>
        <taxon>Pentapetalae</taxon>
        <taxon>rosids</taxon>
        <taxon>malvids</taxon>
        <taxon>Brassicales</taxon>
        <taxon>Brassicaceae</taxon>
        <taxon>Coluteocarpeae</taxon>
        <taxon>Microthlaspi</taxon>
    </lineage>
</organism>
<keyword evidence="4" id="KW-1185">Reference proteome</keyword>
<comment type="caution">
    <text evidence="3">The sequence shown here is derived from an EMBL/GenBank/DDBJ whole genome shotgun (WGS) entry which is preliminary data.</text>
</comment>
<proteinExistence type="inferred from homology"/>
<reference evidence="3" key="1">
    <citation type="submission" date="2020-01" db="EMBL/GenBank/DDBJ databases">
        <authorList>
            <person name="Mishra B."/>
        </authorList>
    </citation>
    <scope>NUCLEOTIDE SEQUENCE [LARGE SCALE GENOMIC DNA]</scope>
</reference>
<accession>A0A6D2JNK2</accession>
<dbReference type="Gene3D" id="2.40.70.10">
    <property type="entry name" value="Acid Proteases"/>
    <property type="match status" value="1"/>
</dbReference>
<evidence type="ECO:0000259" key="2">
    <source>
        <dbReference type="PROSITE" id="PS51767"/>
    </source>
</evidence>
<name>A0A6D2JNK2_9BRAS</name>
<dbReference type="Proteomes" id="UP000467841">
    <property type="component" value="Unassembled WGS sequence"/>
</dbReference>
<sequence length="192" mass="21429">MIPFMSSFLSYRALYFGVERNSINHKRPNGGAQERESVEVYSHTIQLTSLFASTSSCLRSSQVSNTKSSLHVLHRHGACSRLGSDKAESHPDHDDIFRHDEARVVSIQSKLSKDFIDPIKPSLSTDLPANLGSPFGSDNYIVRIGIGTPKQDLSLIFDTGSDLTWIQCRPCWNSIVEIEVRLNEKCLSKVCC</sequence>
<dbReference type="SUPFAM" id="SSF50630">
    <property type="entry name" value="Acid proteases"/>
    <property type="match status" value="1"/>
</dbReference>
<dbReference type="InterPro" id="IPR033121">
    <property type="entry name" value="PEPTIDASE_A1"/>
</dbReference>
<dbReference type="InterPro" id="IPR032861">
    <property type="entry name" value="TAXi_N"/>
</dbReference>
<dbReference type="GO" id="GO:0006508">
    <property type="term" value="P:proteolysis"/>
    <property type="evidence" value="ECO:0007669"/>
    <property type="project" value="InterPro"/>
</dbReference>
<dbReference type="Pfam" id="PF14543">
    <property type="entry name" value="TAXi_N"/>
    <property type="match status" value="1"/>
</dbReference>